<dbReference type="InterPro" id="IPR029063">
    <property type="entry name" value="SAM-dependent_MTases_sf"/>
</dbReference>
<evidence type="ECO:0000313" key="16">
    <source>
        <dbReference type="EMBL" id="TSJ67093.1"/>
    </source>
</evidence>
<dbReference type="GO" id="GO:0008649">
    <property type="term" value="F:rRNA methyltransferase activity"/>
    <property type="evidence" value="ECO:0007669"/>
    <property type="project" value="InterPro"/>
</dbReference>
<dbReference type="PANTHER" id="PTHR22807:SF53">
    <property type="entry name" value="RIBOSOMAL RNA SMALL SUBUNIT METHYLTRANSFERASE B-RELATED"/>
    <property type="match status" value="1"/>
</dbReference>
<comment type="similarity">
    <text evidence="3 14">Belongs to the class I-like SAM-binding methyltransferase superfamily. RsmB/NOP family.</text>
</comment>
<dbReference type="SUPFAM" id="SSF48013">
    <property type="entry name" value="NusB-like"/>
    <property type="match status" value="1"/>
</dbReference>
<dbReference type="GO" id="GO:0003723">
    <property type="term" value="F:RNA binding"/>
    <property type="evidence" value="ECO:0007669"/>
    <property type="project" value="UniProtKB-UniRule"/>
</dbReference>
<evidence type="ECO:0000256" key="12">
    <source>
        <dbReference type="ARBA" id="ARBA00031088"/>
    </source>
</evidence>
<sequence length="445" mass="50816">MKNVREISLDLLLKVGDQGGFSHLLINQAIQKNQLSQEDKNLMTELVYGSLQCKLTLEYFINHFTKNKKTDSWVSWLLILSFYQMIYLDRVPDHAVINEAVKISKRRGHKGISGFVNGVLRNLQRQGPPDIKNIQDRVKRLSIQTSHPTWLVKRWIDAYGYDTTEQMCWSNIERKNVSVRVHPLRTTREEALSILSEENIEARPSDLSEQGLVINSGNILNSHLFPDQLTIQDETSMLVSEMVNPLPGMTVLDACSAPGGKTTHMAEKMNNEGVIYAYDLHDKKIKLVEERAKQLGLSMIETEALDSRQLPNRFEAFSFDRILLDAPCSGLGVLRSKPDIKYAKKEEDILSLAKIQKELLQAVLPLLKQDGKLVYSTCTVDRKENDELIAQVMEETDEFEIDQMFFEELPESCKDLSGLTPFGLQLFPHDFAADGFFITRIKRKK</sequence>
<proteinExistence type="inferred from homology"/>
<feature type="binding site" evidence="14">
    <location>
        <position position="325"/>
    </location>
    <ligand>
        <name>S-adenosyl-L-methionine</name>
        <dbReference type="ChEBI" id="CHEBI:59789"/>
    </ligand>
</feature>
<feature type="domain" description="SAM-dependent MTase RsmB/NOP-type" evidence="15">
    <location>
        <begin position="167"/>
        <end position="444"/>
    </location>
</feature>
<dbReference type="InterPro" id="IPR004573">
    <property type="entry name" value="rRNA_ssu_MeTfrase_B"/>
</dbReference>
<dbReference type="Gene3D" id="1.10.940.10">
    <property type="entry name" value="NusB-like"/>
    <property type="match status" value="1"/>
</dbReference>
<dbReference type="Gene3D" id="3.40.50.150">
    <property type="entry name" value="Vaccinia Virus protein VP39"/>
    <property type="match status" value="1"/>
</dbReference>
<accession>A0A556PRT1</accession>
<dbReference type="OrthoDB" id="9810297at2"/>
<comment type="catalytic activity">
    <reaction evidence="13">
        <text>cytidine(967) in 16S rRNA + S-adenosyl-L-methionine = 5-methylcytidine(967) in 16S rRNA + S-adenosyl-L-homocysteine + H(+)</text>
        <dbReference type="Rhea" id="RHEA:42748"/>
        <dbReference type="Rhea" id="RHEA-COMP:10219"/>
        <dbReference type="Rhea" id="RHEA-COMP:10220"/>
        <dbReference type="ChEBI" id="CHEBI:15378"/>
        <dbReference type="ChEBI" id="CHEBI:57856"/>
        <dbReference type="ChEBI" id="CHEBI:59789"/>
        <dbReference type="ChEBI" id="CHEBI:74483"/>
        <dbReference type="ChEBI" id="CHEBI:82748"/>
        <dbReference type="EC" id="2.1.1.176"/>
    </reaction>
</comment>
<keyword evidence="8 14" id="KW-0808">Transferase</keyword>
<dbReference type="RefSeq" id="WP_144087682.1">
    <property type="nucleotide sequence ID" value="NZ_VMHE01000002.1"/>
</dbReference>
<dbReference type="InterPro" id="IPR018314">
    <property type="entry name" value="RsmB/NOL1/NOP2-like_CS"/>
</dbReference>
<dbReference type="FunFam" id="1.10.940.10:FF:000006">
    <property type="entry name" value="16S rRNA (Cytosine(967)-C(5))-methyltransferase RsmB"/>
    <property type="match status" value="1"/>
</dbReference>
<dbReference type="PANTHER" id="PTHR22807">
    <property type="entry name" value="NOP2 YEAST -RELATED NOL1/NOP2/FMU SUN DOMAIN-CONTAINING"/>
    <property type="match status" value="1"/>
</dbReference>
<evidence type="ECO:0000256" key="9">
    <source>
        <dbReference type="ARBA" id="ARBA00022691"/>
    </source>
</evidence>
<organism evidence="16 17">
    <name type="scientific">Allobacillus salarius</name>
    <dbReference type="NCBI Taxonomy" id="1955272"/>
    <lineage>
        <taxon>Bacteria</taxon>
        <taxon>Bacillati</taxon>
        <taxon>Bacillota</taxon>
        <taxon>Bacilli</taxon>
        <taxon>Bacillales</taxon>
        <taxon>Bacillaceae</taxon>
        <taxon>Allobacillus</taxon>
    </lineage>
</organism>
<dbReference type="CDD" id="cd02440">
    <property type="entry name" value="AdoMet_MTases"/>
    <property type="match status" value="1"/>
</dbReference>
<dbReference type="PROSITE" id="PS51686">
    <property type="entry name" value="SAM_MT_RSMB_NOP"/>
    <property type="match status" value="1"/>
</dbReference>
<evidence type="ECO:0000256" key="14">
    <source>
        <dbReference type="PROSITE-ProRule" id="PRU01023"/>
    </source>
</evidence>
<evidence type="ECO:0000256" key="11">
    <source>
        <dbReference type="ARBA" id="ARBA00030399"/>
    </source>
</evidence>
<evidence type="ECO:0000259" key="15">
    <source>
        <dbReference type="PROSITE" id="PS51686"/>
    </source>
</evidence>
<feature type="binding site" evidence="14">
    <location>
        <position position="306"/>
    </location>
    <ligand>
        <name>S-adenosyl-L-methionine</name>
        <dbReference type="ChEBI" id="CHEBI:59789"/>
    </ligand>
</feature>
<dbReference type="PROSITE" id="PS01153">
    <property type="entry name" value="NOL1_NOP2_SUN"/>
    <property type="match status" value="1"/>
</dbReference>
<dbReference type="EC" id="2.1.1.176" evidence="4"/>
<dbReference type="Pfam" id="PF22458">
    <property type="entry name" value="RsmF-B_ferredox"/>
    <property type="match status" value="1"/>
</dbReference>
<evidence type="ECO:0000313" key="17">
    <source>
        <dbReference type="Proteomes" id="UP000316425"/>
    </source>
</evidence>
<gene>
    <name evidence="16" type="primary">rsmB</name>
    <name evidence="16" type="ORF">FPQ13_02225</name>
</gene>
<dbReference type="InterPro" id="IPR006027">
    <property type="entry name" value="NusB_RsmB_TIM44"/>
</dbReference>
<comment type="function">
    <text evidence="1">Specifically methylates the cytosine at position 967 (m5C967) of 16S rRNA.</text>
</comment>
<dbReference type="PRINTS" id="PR02008">
    <property type="entry name" value="RCMTFAMILY"/>
</dbReference>
<dbReference type="InterPro" id="IPR023267">
    <property type="entry name" value="RCMT"/>
</dbReference>
<evidence type="ECO:0000256" key="2">
    <source>
        <dbReference type="ARBA" id="ARBA00004496"/>
    </source>
</evidence>
<evidence type="ECO:0000256" key="3">
    <source>
        <dbReference type="ARBA" id="ARBA00007494"/>
    </source>
</evidence>
<evidence type="ECO:0000256" key="1">
    <source>
        <dbReference type="ARBA" id="ARBA00002724"/>
    </source>
</evidence>
<dbReference type="FunFam" id="3.40.50.150:FF:000022">
    <property type="entry name" value="Ribosomal RNA small subunit methyltransferase B"/>
    <property type="match status" value="1"/>
</dbReference>
<feature type="active site" description="Nucleophile" evidence="14">
    <location>
        <position position="378"/>
    </location>
</feature>
<comment type="caution">
    <text evidence="16">The sequence shown here is derived from an EMBL/GenBank/DDBJ whole genome shotgun (WGS) entry which is preliminary data.</text>
</comment>
<keyword evidence="6" id="KW-0698">rRNA processing</keyword>
<name>A0A556PRT1_9BACI</name>
<evidence type="ECO:0000256" key="4">
    <source>
        <dbReference type="ARBA" id="ARBA00012140"/>
    </source>
</evidence>
<comment type="subcellular location">
    <subcellularLocation>
        <location evidence="2">Cytoplasm</location>
    </subcellularLocation>
</comment>
<feature type="binding site" evidence="14">
    <location>
        <position position="279"/>
    </location>
    <ligand>
        <name>S-adenosyl-L-methionine</name>
        <dbReference type="ChEBI" id="CHEBI:59789"/>
    </ligand>
</feature>
<keyword evidence="10 14" id="KW-0694">RNA-binding</keyword>
<dbReference type="Gene3D" id="3.30.70.1170">
    <property type="entry name" value="Sun protein, domain 3"/>
    <property type="match status" value="1"/>
</dbReference>
<evidence type="ECO:0000256" key="7">
    <source>
        <dbReference type="ARBA" id="ARBA00022603"/>
    </source>
</evidence>
<keyword evidence="5" id="KW-0963">Cytoplasm</keyword>
<dbReference type="InterPro" id="IPR054728">
    <property type="entry name" value="RsmB-like_ferredoxin"/>
</dbReference>
<dbReference type="InterPro" id="IPR049560">
    <property type="entry name" value="MeTrfase_RsmB-F_NOP2_cat"/>
</dbReference>
<dbReference type="InterPro" id="IPR001678">
    <property type="entry name" value="MeTrfase_RsmB-F_NOP2_dom"/>
</dbReference>
<feature type="binding site" evidence="14">
    <location>
        <begin position="255"/>
        <end position="261"/>
    </location>
    <ligand>
        <name>S-adenosyl-L-methionine</name>
        <dbReference type="ChEBI" id="CHEBI:59789"/>
    </ligand>
</feature>
<evidence type="ECO:0000256" key="10">
    <source>
        <dbReference type="ARBA" id="ARBA00022884"/>
    </source>
</evidence>
<dbReference type="AlphaFoldDB" id="A0A556PRT1"/>
<dbReference type="InterPro" id="IPR035926">
    <property type="entry name" value="NusB-like_sf"/>
</dbReference>
<dbReference type="SUPFAM" id="SSF53335">
    <property type="entry name" value="S-adenosyl-L-methionine-dependent methyltransferases"/>
    <property type="match status" value="1"/>
</dbReference>
<evidence type="ECO:0000256" key="6">
    <source>
        <dbReference type="ARBA" id="ARBA00022552"/>
    </source>
</evidence>
<evidence type="ECO:0000256" key="13">
    <source>
        <dbReference type="ARBA" id="ARBA00047283"/>
    </source>
</evidence>
<evidence type="ECO:0000256" key="8">
    <source>
        <dbReference type="ARBA" id="ARBA00022679"/>
    </source>
</evidence>
<keyword evidence="9 14" id="KW-0949">S-adenosyl-L-methionine</keyword>
<keyword evidence="7 14" id="KW-0489">Methyltransferase</keyword>
<dbReference type="EMBL" id="VMHE01000002">
    <property type="protein sequence ID" value="TSJ67093.1"/>
    <property type="molecule type" value="Genomic_DNA"/>
</dbReference>
<protein>
    <recommendedName>
        <fullName evidence="4">16S rRNA (cytosine(967)-C(5))-methyltransferase</fullName>
        <ecNumber evidence="4">2.1.1.176</ecNumber>
    </recommendedName>
    <alternativeName>
        <fullName evidence="11">16S rRNA m5C967 methyltransferase</fullName>
    </alternativeName>
    <alternativeName>
        <fullName evidence="12">rRNA (cytosine-C(5)-)-methyltransferase RsmB</fullName>
    </alternativeName>
</protein>
<dbReference type="GO" id="GO:0005737">
    <property type="term" value="C:cytoplasm"/>
    <property type="evidence" value="ECO:0007669"/>
    <property type="project" value="UniProtKB-SubCell"/>
</dbReference>
<dbReference type="Proteomes" id="UP000316425">
    <property type="component" value="Unassembled WGS sequence"/>
</dbReference>
<dbReference type="GO" id="GO:0006355">
    <property type="term" value="P:regulation of DNA-templated transcription"/>
    <property type="evidence" value="ECO:0007669"/>
    <property type="project" value="InterPro"/>
</dbReference>
<evidence type="ECO:0000256" key="5">
    <source>
        <dbReference type="ARBA" id="ARBA00022490"/>
    </source>
</evidence>
<reference evidence="16 17" key="1">
    <citation type="submission" date="2019-07" db="EMBL/GenBank/DDBJ databases">
        <title>Allobacillus sp. nov. SKP isolated from shrimp paste of Euphausiacea.</title>
        <authorList>
            <person name="Kanchanasin P."/>
            <person name="Tanasupawat S."/>
            <person name="Shi W."/>
            <person name="Wu L."/>
            <person name="Ma J."/>
        </authorList>
    </citation>
    <scope>NUCLEOTIDE SEQUENCE [LARGE SCALE GENOMIC DNA]</scope>
    <source>
        <strain evidence="16 17">SKP4-8</strain>
    </source>
</reference>
<keyword evidence="17" id="KW-1185">Reference proteome</keyword>
<dbReference type="NCBIfam" id="TIGR00563">
    <property type="entry name" value="rsmB"/>
    <property type="match status" value="1"/>
</dbReference>
<dbReference type="Pfam" id="PF01189">
    <property type="entry name" value="Methyltr_RsmB-F"/>
    <property type="match status" value="1"/>
</dbReference>
<dbReference type="Pfam" id="PF01029">
    <property type="entry name" value="NusB"/>
    <property type="match status" value="1"/>
</dbReference>
<dbReference type="NCBIfam" id="NF011494">
    <property type="entry name" value="PRK14902.1"/>
    <property type="match status" value="1"/>
</dbReference>